<dbReference type="PANTHER" id="PTHR43649">
    <property type="entry name" value="ARABINOSE-BINDING PROTEIN-RELATED"/>
    <property type="match status" value="1"/>
</dbReference>
<evidence type="ECO:0000256" key="3">
    <source>
        <dbReference type="ARBA" id="ARBA00023136"/>
    </source>
</evidence>
<name>A0A367F6P8_9ACTN</name>
<evidence type="ECO:0000313" key="8">
    <source>
        <dbReference type="Proteomes" id="UP000253507"/>
    </source>
</evidence>
<dbReference type="Gene3D" id="3.40.190.10">
    <property type="entry name" value="Periplasmic binding protein-like II"/>
    <property type="match status" value="3"/>
</dbReference>
<keyword evidence="3" id="KW-0472">Membrane</keyword>
<feature type="signal peptide" evidence="6">
    <location>
        <begin position="1"/>
        <end position="21"/>
    </location>
</feature>
<dbReference type="AlphaFoldDB" id="A0A367F6P8"/>
<evidence type="ECO:0000256" key="2">
    <source>
        <dbReference type="ARBA" id="ARBA00022729"/>
    </source>
</evidence>
<dbReference type="InterPro" id="IPR006059">
    <property type="entry name" value="SBP"/>
</dbReference>
<dbReference type="InterPro" id="IPR006311">
    <property type="entry name" value="TAT_signal"/>
</dbReference>
<feature type="chain" id="PRO_5017033210" evidence="6">
    <location>
        <begin position="22"/>
        <end position="443"/>
    </location>
</feature>
<evidence type="ECO:0000256" key="5">
    <source>
        <dbReference type="ARBA" id="ARBA00023288"/>
    </source>
</evidence>
<dbReference type="PANTHER" id="PTHR43649:SF33">
    <property type="entry name" value="POLYGALACTURONAN_RHAMNOGALACTURONAN-BINDING PROTEIN YTCQ"/>
    <property type="match status" value="1"/>
</dbReference>
<dbReference type="PROSITE" id="PS51318">
    <property type="entry name" value="TAT"/>
    <property type="match status" value="1"/>
</dbReference>
<evidence type="ECO:0000256" key="1">
    <source>
        <dbReference type="ARBA" id="ARBA00022475"/>
    </source>
</evidence>
<proteinExistence type="predicted"/>
<keyword evidence="2 6" id="KW-0732">Signal</keyword>
<sequence length="443" mass="48662">MPTRRTLLAGAAAVAAAPALAACGEQAGAARRTRQAPRAPGRRIDLVFWTWVPLQKAAALWNRKHPDIHVTVQTVPANTSGGYQKMHSSLKAGDPPDLAQVEYYALPEFMLVGGLTDLTAYGADKLKDAYVDWQWQQGVFAGRTYAVPQASGPMGFFYREDLFERWDVEVPRTWDAFRTAASQIRKRSGGASRISAFPPANAQWFASFPWQRGAHWVRTEGDTWVVDLASPESLEVADFWDGLVRDDLLLPTQDAQSAFFKALQTGQLAGWPGAQWYDALIRGNAPGTKGKWRVAELPQWEPGAHASANWGGSATAILQGTRHPAEALRFAHWLNTDPDSVELLVEAGYGWPAAELDLADSPLGRPSDFFSGQAYNEVFQLSDRNVDTSWRFGPTTTQSYAHIQDDIGRVVAGHGTIKDALKDAETKFVDDLKAKGLKARSAR</sequence>
<dbReference type="OrthoDB" id="2515046at2"/>
<protein>
    <submittedName>
        <fullName evidence="7">Extracellular solute-binding protein</fullName>
    </submittedName>
</protein>
<accession>A0A367F6P8</accession>
<organism evidence="7 8">
    <name type="scientific">Streptomyces reniochalinae</name>
    <dbReference type="NCBI Taxonomy" id="2250578"/>
    <lineage>
        <taxon>Bacteria</taxon>
        <taxon>Bacillati</taxon>
        <taxon>Actinomycetota</taxon>
        <taxon>Actinomycetes</taxon>
        <taxon>Kitasatosporales</taxon>
        <taxon>Streptomycetaceae</taxon>
        <taxon>Streptomyces</taxon>
    </lineage>
</organism>
<keyword evidence="5" id="KW-0449">Lipoprotein</keyword>
<comment type="caution">
    <text evidence="7">The sequence shown here is derived from an EMBL/GenBank/DDBJ whole genome shotgun (WGS) entry which is preliminary data.</text>
</comment>
<dbReference type="Proteomes" id="UP000253507">
    <property type="component" value="Unassembled WGS sequence"/>
</dbReference>
<evidence type="ECO:0000256" key="4">
    <source>
        <dbReference type="ARBA" id="ARBA00023139"/>
    </source>
</evidence>
<evidence type="ECO:0000256" key="6">
    <source>
        <dbReference type="SAM" id="SignalP"/>
    </source>
</evidence>
<gene>
    <name evidence="7" type="ORF">DQ392_01555</name>
</gene>
<evidence type="ECO:0000313" key="7">
    <source>
        <dbReference type="EMBL" id="RCG25220.1"/>
    </source>
</evidence>
<dbReference type="Pfam" id="PF01547">
    <property type="entry name" value="SBP_bac_1"/>
    <property type="match status" value="1"/>
</dbReference>
<dbReference type="InterPro" id="IPR050490">
    <property type="entry name" value="Bact_solute-bd_prot1"/>
</dbReference>
<keyword evidence="1" id="KW-1003">Cell membrane</keyword>
<dbReference type="PROSITE" id="PS51257">
    <property type="entry name" value="PROKAR_LIPOPROTEIN"/>
    <property type="match status" value="1"/>
</dbReference>
<dbReference type="RefSeq" id="WP_114013614.1">
    <property type="nucleotide sequence ID" value="NZ_QOIM01000018.1"/>
</dbReference>
<keyword evidence="4" id="KW-0564">Palmitate</keyword>
<reference evidence="7 8" key="1">
    <citation type="submission" date="2018-06" db="EMBL/GenBank/DDBJ databases">
        <title>Streptomyces reniochalinae sp. nov. and Streptomyces diacarnus sp. nov. from marine sponges.</title>
        <authorList>
            <person name="Li L."/>
        </authorList>
    </citation>
    <scope>NUCLEOTIDE SEQUENCE [LARGE SCALE GENOMIC DNA]</scope>
    <source>
        <strain evidence="7 8">LHW50302</strain>
    </source>
</reference>
<keyword evidence="8" id="KW-1185">Reference proteome</keyword>
<dbReference type="EMBL" id="QOIM01000018">
    <property type="protein sequence ID" value="RCG25220.1"/>
    <property type="molecule type" value="Genomic_DNA"/>
</dbReference>
<dbReference type="SUPFAM" id="SSF53850">
    <property type="entry name" value="Periplasmic binding protein-like II"/>
    <property type="match status" value="1"/>
</dbReference>